<feature type="domain" description="Xylose isomerase-like TIM barrel" evidence="1">
    <location>
        <begin position="20"/>
        <end position="273"/>
    </location>
</feature>
<dbReference type="PANTHER" id="PTHR12110">
    <property type="entry name" value="HYDROXYPYRUVATE ISOMERASE"/>
    <property type="match status" value="1"/>
</dbReference>
<dbReference type="STRING" id="361279.SAMN05421663_101132"/>
<dbReference type="RefSeq" id="WP_093724971.1">
    <property type="nucleotide sequence ID" value="NZ_FMZB01000001.1"/>
</dbReference>
<reference evidence="3" key="1">
    <citation type="submission" date="2016-10" db="EMBL/GenBank/DDBJ databases">
        <authorList>
            <person name="Varghese N."/>
            <person name="Submissions S."/>
        </authorList>
    </citation>
    <scope>NUCLEOTIDE SEQUENCE [LARGE SCALE GENOMIC DNA]</scope>
    <source>
        <strain evidence="3">DSM 21620</strain>
    </source>
</reference>
<accession>A0A1G6I315</accession>
<name>A0A1G6I315_9BACI</name>
<dbReference type="GO" id="GO:0016853">
    <property type="term" value="F:isomerase activity"/>
    <property type="evidence" value="ECO:0007669"/>
    <property type="project" value="UniProtKB-KW"/>
</dbReference>
<evidence type="ECO:0000259" key="1">
    <source>
        <dbReference type="Pfam" id="PF01261"/>
    </source>
</evidence>
<dbReference type="PANTHER" id="PTHR12110:SF21">
    <property type="entry name" value="XYLOSE ISOMERASE-LIKE TIM BARREL DOMAIN-CONTAINING PROTEIN"/>
    <property type="match status" value="1"/>
</dbReference>
<dbReference type="AlphaFoldDB" id="A0A1G6I315"/>
<dbReference type="Proteomes" id="UP000198666">
    <property type="component" value="Unassembled WGS sequence"/>
</dbReference>
<dbReference type="SUPFAM" id="SSF51658">
    <property type="entry name" value="Xylose isomerase-like"/>
    <property type="match status" value="1"/>
</dbReference>
<keyword evidence="3" id="KW-1185">Reference proteome</keyword>
<protein>
    <submittedName>
        <fullName evidence="2">Sugar phosphate isomerase/epimerase</fullName>
    </submittedName>
</protein>
<sequence>MNLGIRGHDFSTVTAETLAEQIKQKGLTAVQLALGKSFPHLQTDAGSLTPGLGATLRQTFEQHGITIAVLGCYINMIHPDPKKRRTSLDTFKEHLKWASDFGCRIVATETGNVREEIVYTEDNFHEEPFQQVVESVRELAIEAEKFGVCVGIEAGVNHPIHSADKLKRLLETIRSSNVTVIFDPVNLLTTATYTDQDKIITQAFELLADDISIIHAKDFTIQDGKLVTVPVGTGMLNYELLFSLIHKKKPYIQIILESTKEPHIEKSIAYLRSLYSQLPQHDL</sequence>
<proteinExistence type="predicted"/>
<dbReference type="EMBL" id="FMZB01000001">
    <property type="protein sequence ID" value="SDC00874.1"/>
    <property type="molecule type" value="Genomic_DNA"/>
</dbReference>
<evidence type="ECO:0000313" key="2">
    <source>
        <dbReference type="EMBL" id="SDC00874.1"/>
    </source>
</evidence>
<dbReference type="OrthoDB" id="2063291at2"/>
<dbReference type="Pfam" id="PF01261">
    <property type="entry name" value="AP_endonuc_2"/>
    <property type="match status" value="1"/>
</dbReference>
<dbReference type="Gene3D" id="3.20.20.150">
    <property type="entry name" value="Divalent-metal-dependent TIM barrel enzymes"/>
    <property type="match status" value="1"/>
</dbReference>
<dbReference type="InterPro" id="IPR050312">
    <property type="entry name" value="IolE/XylAMocC-like"/>
</dbReference>
<gene>
    <name evidence="2" type="ORF">SAMN05421663_101132</name>
</gene>
<keyword evidence="2" id="KW-0413">Isomerase</keyword>
<organism evidence="2 3">
    <name type="scientific">Terribacillus halophilus</name>
    <dbReference type="NCBI Taxonomy" id="361279"/>
    <lineage>
        <taxon>Bacteria</taxon>
        <taxon>Bacillati</taxon>
        <taxon>Bacillota</taxon>
        <taxon>Bacilli</taxon>
        <taxon>Bacillales</taxon>
        <taxon>Bacillaceae</taxon>
        <taxon>Terribacillus</taxon>
    </lineage>
</organism>
<evidence type="ECO:0000313" key="3">
    <source>
        <dbReference type="Proteomes" id="UP000198666"/>
    </source>
</evidence>
<dbReference type="InterPro" id="IPR013022">
    <property type="entry name" value="Xyl_isomerase-like_TIM-brl"/>
</dbReference>
<dbReference type="InterPro" id="IPR036237">
    <property type="entry name" value="Xyl_isomerase-like_sf"/>
</dbReference>